<keyword evidence="3" id="KW-1185">Reference proteome</keyword>
<reference evidence="3" key="1">
    <citation type="submission" date="2024-06" db="EMBL/GenBank/DDBJ databases">
        <authorList>
            <person name="Chang H.C."/>
            <person name="Mun S.Y."/>
        </authorList>
    </citation>
    <scope>NUCLEOTIDE SEQUENCE [LARGE SCALE GENOMIC DNA]</scope>
    <source>
        <strain evidence="3">KT1</strain>
    </source>
</reference>
<feature type="transmembrane region" description="Helical" evidence="1">
    <location>
        <begin position="30"/>
        <end position="48"/>
    </location>
</feature>
<organism evidence="2 3">
    <name type="scientific">Pediococcus inopinatus</name>
    <dbReference type="NCBI Taxonomy" id="114090"/>
    <lineage>
        <taxon>Bacteria</taxon>
        <taxon>Bacillati</taxon>
        <taxon>Bacillota</taxon>
        <taxon>Bacilli</taxon>
        <taxon>Lactobacillales</taxon>
        <taxon>Lactobacillaceae</taxon>
        <taxon>Pediococcus</taxon>
    </lineage>
</organism>
<evidence type="ECO:0000256" key="1">
    <source>
        <dbReference type="SAM" id="Phobius"/>
    </source>
</evidence>
<keyword evidence="1" id="KW-0812">Transmembrane</keyword>
<sequence>MGLWLLLALFIIAIVCGVMATKQRNKNRPLAIVLTVIMVIALAVVLYLT</sequence>
<evidence type="ECO:0000313" key="3">
    <source>
        <dbReference type="Proteomes" id="UP001302696"/>
    </source>
</evidence>
<keyword evidence="1" id="KW-1133">Transmembrane helix</keyword>
<proteinExistence type="predicted"/>
<gene>
    <name evidence="2" type="ORF">N6G96_00405</name>
</gene>
<evidence type="ECO:0000313" key="2">
    <source>
        <dbReference type="EMBL" id="WPC21719.1"/>
    </source>
</evidence>
<protein>
    <submittedName>
        <fullName evidence="2">Uncharacterized protein</fullName>
    </submittedName>
</protein>
<name>A0ABZ0Q4V9_9LACO</name>
<accession>A0ABZ0Q4V9</accession>
<dbReference type="Proteomes" id="UP001302696">
    <property type="component" value="Chromosome"/>
</dbReference>
<dbReference type="RefSeq" id="WP_156486305.1">
    <property type="nucleotide sequence ID" value="NZ_BBIM01000004.1"/>
</dbReference>
<keyword evidence="1" id="KW-0472">Membrane</keyword>
<dbReference type="EMBL" id="CP104778">
    <property type="protein sequence ID" value="WPC21719.1"/>
    <property type="molecule type" value="Genomic_DNA"/>
</dbReference>